<protein>
    <submittedName>
        <fullName evidence="2">YozQ family protein</fullName>
    </submittedName>
</protein>
<dbReference type="InterPro" id="IPR025100">
    <property type="entry name" value="DUF4025"/>
</dbReference>
<dbReference type="EMBL" id="JARTLI010000036">
    <property type="protein sequence ID" value="MED5052892.1"/>
    <property type="molecule type" value="Genomic_DNA"/>
</dbReference>
<feature type="region of interest" description="Disordered" evidence="1">
    <location>
        <begin position="1"/>
        <end position="36"/>
    </location>
</feature>
<sequence length="51" mass="5850">MAEKGQGDFKRTEEIQSKEANDRRSLGFSETHEQVNDVYMEGTIDVVSEEE</sequence>
<dbReference type="Pfam" id="PF13217">
    <property type="entry name" value="DUF4025"/>
    <property type="match status" value="1"/>
</dbReference>
<evidence type="ECO:0000313" key="2">
    <source>
        <dbReference type="EMBL" id="MED5052892.1"/>
    </source>
</evidence>
<dbReference type="Proteomes" id="UP001339962">
    <property type="component" value="Unassembled WGS sequence"/>
</dbReference>
<evidence type="ECO:0000313" key="3">
    <source>
        <dbReference type="Proteomes" id="UP001339962"/>
    </source>
</evidence>
<feature type="compositionally biased region" description="Basic and acidic residues" evidence="1">
    <location>
        <begin position="1"/>
        <end position="35"/>
    </location>
</feature>
<reference evidence="2 3" key="1">
    <citation type="submission" date="2023-03" db="EMBL/GenBank/DDBJ databases">
        <title>Bacillus Genome Sequencing.</title>
        <authorList>
            <person name="Dunlap C."/>
        </authorList>
    </citation>
    <scope>NUCLEOTIDE SEQUENCE [LARGE SCALE GENOMIC DNA]</scope>
    <source>
        <strain evidence="2 3">NRS-38</strain>
    </source>
</reference>
<comment type="caution">
    <text evidence="2">The sequence shown here is derived from an EMBL/GenBank/DDBJ whole genome shotgun (WGS) entry which is preliminary data.</text>
</comment>
<evidence type="ECO:0000256" key="1">
    <source>
        <dbReference type="SAM" id="MobiDB-lite"/>
    </source>
</evidence>
<accession>A0ABD5IY39</accession>
<name>A0ABD5IY39_9BACL</name>
<gene>
    <name evidence="2" type="ORF">P9850_13860</name>
</gene>
<organism evidence="2 3">
    <name type="scientific">Anoxybacteroides rupiense</name>
    <dbReference type="NCBI Taxonomy" id="311460"/>
    <lineage>
        <taxon>Bacteria</taxon>
        <taxon>Bacillati</taxon>
        <taxon>Bacillota</taxon>
        <taxon>Bacilli</taxon>
        <taxon>Bacillales</taxon>
        <taxon>Anoxybacillaceae</taxon>
        <taxon>Anoxybacteroides</taxon>
    </lineage>
</organism>
<dbReference type="AlphaFoldDB" id="A0ABD5IY39"/>
<proteinExistence type="predicted"/>
<dbReference type="RefSeq" id="WP_231734624.1">
    <property type="nucleotide sequence ID" value="NZ_JACIDF010000008.1"/>
</dbReference>